<dbReference type="EMBL" id="FOWC01000003">
    <property type="protein sequence ID" value="SFO85235.1"/>
    <property type="molecule type" value="Genomic_DNA"/>
</dbReference>
<dbReference type="STRING" id="112413.SAMN05421854_103225"/>
<sequence>MLVLVPPGLVVNPIAVFCARGEQYLVVTDVVARSATR</sequence>
<proteinExistence type="predicted"/>
<protein>
    <submittedName>
        <fullName evidence="1">Uncharacterized protein</fullName>
    </submittedName>
</protein>
<name>A0A1I5KJM9_9PSEU</name>
<gene>
    <name evidence="1" type="ORF">SAMN05421854_103225</name>
</gene>
<organism evidence="1 2">
    <name type="scientific">Amycolatopsis rubida</name>
    <dbReference type="NCBI Taxonomy" id="112413"/>
    <lineage>
        <taxon>Bacteria</taxon>
        <taxon>Bacillati</taxon>
        <taxon>Actinomycetota</taxon>
        <taxon>Actinomycetes</taxon>
        <taxon>Pseudonocardiales</taxon>
        <taxon>Pseudonocardiaceae</taxon>
        <taxon>Amycolatopsis</taxon>
    </lineage>
</organism>
<dbReference type="Proteomes" id="UP000199137">
    <property type="component" value="Unassembled WGS sequence"/>
</dbReference>
<dbReference type="AlphaFoldDB" id="A0A1I5KJM9"/>
<evidence type="ECO:0000313" key="1">
    <source>
        <dbReference type="EMBL" id="SFO85235.1"/>
    </source>
</evidence>
<reference evidence="2" key="1">
    <citation type="submission" date="2016-10" db="EMBL/GenBank/DDBJ databases">
        <authorList>
            <person name="Varghese N."/>
            <person name="Submissions S."/>
        </authorList>
    </citation>
    <scope>NUCLEOTIDE SEQUENCE [LARGE SCALE GENOMIC DNA]</scope>
    <source>
        <strain evidence="2">DSM 44637</strain>
    </source>
</reference>
<evidence type="ECO:0000313" key="2">
    <source>
        <dbReference type="Proteomes" id="UP000199137"/>
    </source>
</evidence>
<accession>A0A1I5KJM9</accession>